<gene>
    <name evidence="1" type="ORF">DOTSEDRAFT_30967</name>
</gene>
<keyword evidence="2" id="KW-1185">Reference proteome</keyword>
<proteinExistence type="predicted"/>
<sequence length="123" mass="13514">MATSTKDGAAMAAHLEIHREPGIGKKSMLSKHSGSSPSARAVLPATFTLHKCTIVLEHGVPSDFCVDFRVLIASFVDGYWKWETMTPSSTKGYLPNVYVTLIMAYSHTKTVVLNEWLNINSSQ</sequence>
<protein>
    <submittedName>
        <fullName evidence="1">Uncharacterized protein</fullName>
    </submittedName>
</protein>
<organism evidence="1 2">
    <name type="scientific">Dothistroma septosporum (strain NZE10 / CBS 128990)</name>
    <name type="common">Red band needle blight fungus</name>
    <name type="synonym">Mycosphaerella pini</name>
    <dbReference type="NCBI Taxonomy" id="675120"/>
    <lineage>
        <taxon>Eukaryota</taxon>
        <taxon>Fungi</taxon>
        <taxon>Dikarya</taxon>
        <taxon>Ascomycota</taxon>
        <taxon>Pezizomycotina</taxon>
        <taxon>Dothideomycetes</taxon>
        <taxon>Dothideomycetidae</taxon>
        <taxon>Mycosphaerellales</taxon>
        <taxon>Mycosphaerellaceae</taxon>
        <taxon>Dothistroma</taxon>
    </lineage>
</organism>
<dbReference type="EMBL" id="KB446535">
    <property type="protein sequence ID" value="EME49801.1"/>
    <property type="molecule type" value="Genomic_DNA"/>
</dbReference>
<dbReference type="AlphaFoldDB" id="N1Q213"/>
<accession>N1Q213</accession>
<evidence type="ECO:0000313" key="2">
    <source>
        <dbReference type="Proteomes" id="UP000016933"/>
    </source>
</evidence>
<reference evidence="2" key="1">
    <citation type="journal article" date="2012" name="PLoS Genet.">
        <title>The genomes of the fungal plant pathogens Cladosporium fulvum and Dothistroma septosporum reveal adaptation to different hosts and lifestyles but also signatures of common ancestry.</title>
        <authorList>
            <person name="de Wit P.J.G.M."/>
            <person name="van der Burgt A."/>
            <person name="Oekmen B."/>
            <person name="Stergiopoulos I."/>
            <person name="Abd-Elsalam K.A."/>
            <person name="Aerts A.L."/>
            <person name="Bahkali A.H."/>
            <person name="Beenen H.G."/>
            <person name="Chettri P."/>
            <person name="Cox M.P."/>
            <person name="Datema E."/>
            <person name="de Vries R.P."/>
            <person name="Dhillon B."/>
            <person name="Ganley A.R."/>
            <person name="Griffiths S.A."/>
            <person name="Guo Y."/>
            <person name="Hamelin R.C."/>
            <person name="Henrissat B."/>
            <person name="Kabir M.S."/>
            <person name="Jashni M.K."/>
            <person name="Kema G."/>
            <person name="Klaubauf S."/>
            <person name="Lapidus A."/>
            <person name="Levasseur A."/>
            <person name="Lindquist E."/>
            <person name="Mehrabi R."/>
            <person name="Ohm R.A."/>
            <person name="Owen T.J."/>
            <person name="Salamov A."/>
            <person name="Schwelm A."/>
            <person name="Schijlen E."/>
            <person name="Sun H."/>
            <person name="van den Burg H.A."/>
            <person name="van Ham R.C.H.J."/>
            <person name="Zhang S."/>
            <person name="Goodwin S.B."/>
            <person name="Grigoriev I.V."/>
            <person name="Collemare J."/>
            <person name="Bradshaw R.E."/>
        </authorList>
    </citation>
    <scope>NUCLEOTIDE SEQUENCE [LARGE SCALE GENOMIC DNA]</scope>
    <source>
        <strain evidence="2">NZE10 / CBS 128990</strain>
    </source>
</reference>
<reference evidence="1 2" key="2">
    <citation type="journal article" date="2012" name="PLoS Pathog.">
        <title>Diverse lifestyles and strategies of plant pathogenesis encoded in the genomes of eighteen Dothideomycetes fungi.</title>
        <authorList>
            <person name="Ohm R.A."/>
            <person name="Feau N."/>
            <person name="Henrissat B."/>
            <person name="Schoch C.L."/>
            <person name="Horwitz B.A."/>
            <person name="Barry K.W."/>
            <person name="Condon B.J."/>
            <person name="Copeland A.C."/>
            <person name="Dhillon B."/>
            <person name="Glaser F."/>
            <person name="Hesse C.N."/>
            <person name="Kosti I."/>
            <person name="LaButti K."/>
            <person name="Lindquist E.A."/>
            <person name="Lucas S."/>
            <person name="Salamov A.A."/>
            <person name="Bradshaw R.E."/>
            <person name="Ciuffetti L."/>
            <person name="Hamelin R.C."/>
            <person name="Kema G.H.J."/>
            <person name="Lawrence C."/>
            <person name="Scott J.A."/>
            <person name="Spatafora J.W."/>
            <person name="Turgeon B.G."/>
            <person name="de Wit P.J.G.M."/>
            <person name="Zhong S."/>
            <person name="Goodwin S.B."/>
            <person name="Grigoriev I.V."/>
        </authorList>
    </citation>
    <scope>NUCLEOTIDE SEQUENCE [LARGE SCALE GENOMIC DNA]</scope>
    <source>
        <strain evidence="2">NZE10 / CBS 128990</strain>
    </source>
</reference>
<name>N1Q213_DOTSN</name>
<dbReference type="HOGENOM" id="CLU_2015205_0_0_1"/>
<evidence type="ECO:0000313" key="1">
    <source>
        <dbReference type="EMBL" id="EME49801.1"/>
    </source>
</evidence>
<dbReference type="Proteomes" id="UP000016933">
    <property type="component" value="Unassembled WGS sequence"/>
</dbReference>